<evidence type="ECO:0000313" key="12">
    <source>
        <dbReference type="EMBL" id="MBK1854036.1"/>
    </source>
</evidence>
<evidence type="ECO:0000256" key="5">
    <source>
        <dbReference type="ARBA" id="ARBA00023150"/>
    </source>
</evidence>
<evidence type="ECO:0000256" key="10">
    <source>
        <dbReference type="ARBA" id="ARBA00032474"/>
    </source>
</evidence>
<dbReference type="AlphaFoldDB" id="A0AAE2VBN7"/>
<comment type="catalytic activity">
    <reaction evidence="11">
        <text>2 [molybdopterin-synthase sulfur-carrier protein]-C-terminal-Gly-aminoethanethioate + cyclic pyranopterin phosphate + H2O = molybdopterin + 2 [molybdopterin-synthase sulfur-carrier protein]-C-terminal Gly-Gly + 2 H(+)</text>
        <dbReference type="Rhea" id="RHEA:26333"/>
        <dbReference type="Rhea" id="RHEA-COMP:12202"/>
        <dbReference type="Rhea" id="RHEA-COMP:19907"/>
        <dbReference type="ChEBI" id="CHEBI:15377"/>
        <dbReference type="ChEBI" id="CHEBI:15378"/>
        <dbReference type="ChEBI" id="CHEBI:58698"/>
        <dbReference type="ChEBI" id="CHEBI:59648"/>
        <dbReference type="ChEBI" id="CHEBI:90778"/>
        <dbReference type="ChEBI" id="CHEBI:232372"/>
        <dbReference type="EC" id="2.8.1.12"/>
    </reaction>
</comment>
<comment type="caution">
    <text evidence="12">The sequence shown here is derived from an EMBL/GenBank/DDBJ whole genome shotgun (WGS) entry which is preliminary data.</text>
</comment>
<dbReference type="InterPro" id="IPR036563">
    <property type="entry name" value="MoaE_sf"/>
</dbReference>
<evidence type="ECO:0000256" key="2">
    <source>
        <dbReference type="ARBA" id="ARBA00005426"/>
    </source>
</evidence>
<dbReference type="Gene3D" id="3.90.1170.40">
    <property type="entry name" value="Molybdopterin biosynthesis MoaE subunit"/>
    <property type="match status" value="1"/>
</dbReference>
<dbReference type="EC" id="2.8.1.12" evidence="3"/>
<dbReference type="PANTHER" id="PTHR23404">
    <property type="entry name" value="MOLYBDOPTERIN SYNTHASE RELATED"/>
    <property type="match status" value="1"/>
</dbReference>
<comment type="similarity">
    <text evidence="2">Belongs to the MoaE family.</text>
</comment>
<keyword evidence="13" id="KW-1185">Reference proteome</keyword>
<evidence type="ECO:0000256" key="11">
    <source>
        <dbReference type="ARBA" id="ARBA00049878"/>
    </source>
</evidence>
<evidence type="ECO:0000256" key="6">
    <source>
        <dbReference type="ARBA" id="ARBA00026066"/>
    </source>
</evidence>
<dbReference type="RefSeq" id="WP_309488644.1">
    <property type="nucleotide sequence ID" value="NZ_JAENIG010000002.1"/>
</dbReference>
<protein>
    <recommendedName>
        <fullName evidence="4">Molybdopterin synthase catalytic subunit</fullName>
        <ecNumber evidence="3">2.8.1.12</ecNumber>
    </recommendedName>
    <alternativeName>
        <fullName evidence="9">MPT synthase subunit 2</fullName>
    </alternativeName>
    <alternativeName>
        <fullName evidence="7">Molybdenum cofactor biosynthesis protein E</fullName>
    </alternativeName>
    <alternativeName>
        <fullName evidence="8">Molybdopterin-converting factor large subunit</fullName>
    </alternativeName>
    <alternativeName>
        <fullName evidence="10">Molybdopterin-converting factor subunit 2</fullName>
    </alternativeName>
</protein>
<evidence type="ECO:0000256" key="1">
    <source>
        <dbReference type="ARBA" id="ARBA00005046"/>
    </source>
</evidence>
<proteinExistence type="inferred from homology"/>
<sequence>MFKLTDQTIDPRALCDAVRDPSAGGFASFEGWVRNHHQGRDVASLEYEAFPALAEKEGNRILEKICAEHDVVAARCQHRTGHLQIGEIAIAIAVSAAHRAAAFTACRAIIDEIKHTVPIWKKEHYTDGTSIWVKCHGCAEHAH</sequence>
<dbReference type="Pfam" id="PF02391">
    <property type="entry name" value="MoaE"/>
    <property type="match status" value="1"/>
</dbReference>
<dbReference type="CDD" id="cd00756">
    <property type="entry name" value="MoaE"/>
    <property type="match status" value="1"/>
</dbReference>
<evidence type="ECO:0000313" key="13">
    <source>
        <dbReference type="Proteomes" id="UP000634206"/>
    </source>
</evidence>
<gene>
    <name evidence="12" type="ORF">JIN83_03645</name>
</gene>
<organism evidence="12 13">
    <name type="scientific">Oceaniferula flava</name>
    <dbReference type="NCBI Taxonomy" id="2800421"/>
    <lineage>
        <taxon>Bacteria</taxon>
        <taxon>Pseudomonadati</taxon>
        <taxon>Verrucomicrobiota</taxon>
        <taxon>Verrucomicrobiia</taxon>
        <taxon>Verrucomicrobiales</taxon>
        <taxon>Verrucomicrobiaceae</taxon>
        <taxon>Oceaniferula</taxon>
    </lineage>
</organism>
<evidence type="ECO:0000256" key="9">
    <source>
        <dbReference type="ARBA" id="ARBA00030781"/>
    </source>
</evidence>
<evidence type="ECO:0000256" key="4">
    <source>
        <dbReference type="ARBA" id="ARBA00013858"/>
    </source>
</evidence>
<evidence type="ECO:0000256" key="3">
    <source>
        <dbReference type="ARBA" id="ARBA00011950"/>
    </source>
</evidence>
<dbReference type="EMBL" id="JAENIG010000002">
    <property type="protein sequence ID" value="MBK1854036.1"/>
    <property type="molecule type" value="Genomic_DNA"/>
</dbReference>
<accession>A0AAE2VBN7</accession>
<name>A0AAE2VBN7_9BACT</name>
<evidence type="ECO:0000256" key="7">
    <source>
        <dbReference type="ARBA" id="ARBA00029745"/>
    </source>
</evidence>
<dbReference type="Proteomes" id="UP000634206">
    <property type="component" value="Unassembled WGS sequence"/>
</dbReference>
<keyword evidence="5" id="KW-0501">Molybdenum cofactor biosynthesis</keyword>
<dbReference type="GO" id="GO:0006777">
    <property type="term" value="P:Mo-molybdopterin cofactor biosynthetic process"/>
    <property type="evidence" value="ECO:0007669"/>
    <property type="project" value="UniProtKB-KW"/>
</dbReference>
<dbReference type="SUPFAM" id="SSF54690">
    <property type="entry name" value="Molybdopterin synthase subunit MoaE"/>
    <property type="match status" value="1"/>
</dbReference>
<dbReference type="InterPro" id="IPR003448">
    <property type="entry name" value="Mopterin_biosynth_MoaE"/>
</dbReference>
<comment type="subunit">
    <text evidence="6">Heterotetramer of 2 MoaD subunits and 2 MoaE subunits. Also stable as homodimer. The enzyme changes between these two forms during catalysis.</text>
</comment>
<evidence type="ECO:0000256" key="8">
    <source>
        <dbReference type="ARBA" id="ARBA00030407"/>
    </source>
</evidence>
<reference evidence="12" key="1">
    <citation type="submission" date="2021-01" db="EMBL/GenBank/DDBJ databases">
        <title>Modified the classification status of verrucomicrobia.</title>
        <authorList>
            <person name="Feng X."/>
        </authorList>
    </citation>
    <scope>NUCLEOTIDE SEQUENCE</scope>
    <source>
        <strain evidence="12">5K15</strain>
    </source>
</reference>
<comment type="pathway">
    <text evidence="1">Cofactor biosynthesis; molybdopterin biosynthesis.</text>
</comment>
<dbReference type="GO" id="GO:0030366">
    <property type="term" value="F:molybdopterin synthase activity"/>
    <property type="evidence" value="ECO:0007669"/>
    <property type="project" value="UniProtKB-EC"/>
</dbReference>